<evidence type="ECO:0000256" key="8">
    <source>
        <dbReference type="ARBA" id="ARBA00023242"/>
    </source>
</evidence>
<feature type="region of interest" description="Disordered" evidence="9">
    <location>
        <begin position="132"/>
        <end position="172"/>
    </location>
</feature>
<comment type="subcellular location">
    <subcellularLocation>
        <location evidence="2">Cytoplasm</location>
    </subcellularLocation>
    <subcellularLocation>
        <location evidence="1">Nucleus</location>
    </subcellularLocation>
</comment>
<sequence length="172" mass="19278">MRNSLAHLATTIITVNNSKRFHAETSQGFPFLSDDEWIITKDINSLESAVCSIEHKKRSGKVLHEINSYQIVDNLKGEFIIKLVSNQEISPSQNTNELDPTSANLLFNLSLTEKQKVAKKDVVLPYTKVQEHYENQSTSSASPISSGTGVIYYEPDEGDDFDDEDPDEDLTI</sequence>
<keyword evidence="7" id="KW-0819">tRNA processing</keyword>
<dbReference type="EMBL" id="CAJVPL010002341">
    <property type="protein sequence ID" value="CAG8607298.1"/>
    <property type="molecule type" value="Genomic_DNA"/>
</dbReference>
<comment type="pathway">
    <text evidence="3">tRNA modification; 5-methoxycarbonylmethyl-2-thiouridine-tRNA biosynthesis.</text>
</comment>
<dbReference type="GO" id="GO:0002098">
    <property type="term" value="P:tRNA wobble uridine modification"/>
    <property type="evidence" value="ECO:0007669"/>
    <property type="project" value="InterPro"/>
</dbReference>
<dbReference type="Proteomes" id="UP000789831">
    <property type="component" value="Unassembled WGS sequence"/>
</dbReference>
<dbReference type="OrthoDB" id="166907at2759"/>
<dbReference type="Gene3D" id="3.40.50.300">
    <property type="entry name" value="P-loop containing nucleotide triphosphate hydrolases"/>
    <property type="match status" value="1"/>
</dbReference>
<dbReference type="GO" id="GO:0005829">
    <property type="term" value="C:cytosol"/>
    <property type="evidence" value="ECO:0007669"/>
    <property type="project" value="TreeGrafter"/>
</dbReference>
<reference evidence="10" key="1">
    <citation type="submission" date="2021-06" db="EMBL/GenBank/DDBJ databases">
        <authorList>
            <person name="Kallberg Y."/>
            <person name="Tangrot J."/>
            <person name="Rosling A."/>
        </authorList>
    </citation>
    <scope>NUCLEOTIDE SEQUENCE</scope>
    <source>
        <strain evidence="10">MT106</strain>
    </source>
</reference>
<comment type="caution">
    <text evidence="10">The sequence shown here is derived from an EMBL/GenBank/DDBJ whole genome shotgun (WGS) entry which is preliminary data.</text>
</comment>
<keyword evidence="11" id="KW-1185">Reference proteome</keyword>
<proteinExistence type="inferred from homology"/>
<name>A0A9N9CL98_9GLOM</name>
<dbReference type="InterPro" id="IPR027417">
    <property type="entry name" value="P-loop_NTPase"/>
</dbReference>
<dbReference type="AlphaFoldDB" id="A0A9N9CL98"/>
<dbReference type="InterPro" id="IPR019519">
    <property type="entry name" value="Elp5"/>
</dbReference>
<evidence type="ECO:0000256" key="1">
    <source>
        <dbReference type="ARBA" id="ARBA00004123"/>
    </source>
</evidence>
<organism evidence="10 11">
    <name type="scientific">Ambispora gerdemannii</name>
    <dbReference type="NCBI Taxonomy" id="144530"/>
    <lineage>
        <taxon>Eukaryota</taxon>
        <taxon>Fungi</taxon>
        <taxon>Fungi incertae sedis</taxon>
        <taxon>Mucoromycota</taxon>
        <taxon>Glomeromycotina</taxon>
        <taxon>Glomeromycetes</taxon>
        <taxon>Archaeosporales</taxon>
        <taxon>Ambisporaceae</taxon>
        <taxon>Ambispora</taxon>
    </lineage>
</organism>
<evidence type="ECO:0000256" key="9">
    <source>
        <dbReference type="SAM" id="MobiDB-lite"/>
    </source>
</evidence>
<comment type="similarity">
    <text evidence="4">Belongs to the ELP5 family.</text>
</comment>
<evidence type="ECO:0000256" key="7">
    <source>
        <dbReference type="ARBA" id="ARBA00022694"/>
    </source>
</evidence>
<dbReference type="PANTHER" id="PTHR15641:SF1">
    <property type="entry name" value="ELONGATOR COMPLEX PROTEIN 5"/>
    <property type="match status" value="1"/>
</dbReference>
<evidence type="ECO:0000313" key="11">
    <source>
        <dbReference type="Proteomes" id="UP000789831"/>
    </source>
</evidence>
<dbReference type="Pfam" id="PF10483">
    <property type="entry name" value="Elong_Iki1"/>
    <property type="match status" value="1"/>
</dbReference>
<dbReference type="GO" id="GO:0000049">
    <property type="term" value="F:tRNA binding"/>
    <property type="evidence" value="ECO:0007669"/>
    <property type="project" value="TreeGrafter"/>
</dbReference>
<feature type="compositionally biased region" description="Low complexity" evidence="9">
    <location>
        <begin position="137"/>
        <end position="146"/>
    </location>
</feature>
<dbReference type="GO" id="GO:0005634">
    <property type="term" value="C:nucleus"/>
    <property type="evidence" value="ECO:0007669"/>
    <property type="project" value="UniProtKB-SubCell"/>
</dbReference>
<evidence type="ECO:0000256" key="6">
    <source>
        <dbReference type="ARBA" id="ARBA00022490"/>
    </source>
</evidence>
<dbReference type="PANTHER" id="PTHR15641">
    <property type="entry name" value="ELONGATOR COMPLEX PROTEIN 5"/>
    <property type="match status" value="1"/>
</dbReference>
<protein>
    <recommendedName>
        <fullName evidence="5">Elongator complex protein 5</fullName>
    </recommendedName>
</protein>
<evidence type="ECO:0000256" key="4">
    <source>
        <dbReference type="ARBA" id="ARBA00009567"/>
    </source>
</evidence>
<feature type="compositionally biased region" description="Acidic residues" evidence="9">
    <location>
        <begin position="154"/>
        <end position="172"/>
    </location>
</feature>
<evidence type="ECO:0000256" key="2">
    <source>
        <dbReference type="ARBA" id="ARBA00004496"/>
    </source>
</evidence>
<evidence type="ECO:0000313" key="10">
    <source>
        <dbReference type="EMBL" id="CAG8607298.1"/>
    </source>
</evidence>
<gene>
    <name evidence="10" type="ORF">AGERDE_LOCUS9406</name>
</gene>
<dbReference type="GO" id="GO:0033588">
    <property type="term" value="C:elongator holoenzyme complex"/>
    <property type="evidence" value="ECO:0007669"/>
    <property type="project" value="InterPro"/>
</dbReference>
<keyword evidence="8" id="KW-0539">Nucleus</keyword>
<evidence type="ECO:0000256" key="3">
    <source>
        <dbReference type="ARBA" id="ARBA00005043"/>
    </source>
</evidence>
<keyword evidence="6" id="KW-0963">Cytoplasm</keyword>
<accession>A0A9N9CL98</accession>
<evidence type="ECO:0000256" key="5">
    <source>
        <dbReference type="ARBA" id="ARBA00020264"/>
    </source>
</evidence>